<keyword evidence="3" id="KW-1185">Reference proteome</keyword>
<sequence>MKHWKLCLLLFVLLIYAFVLEPNILMVERLKLSDTPSLKIAFFADIHIWIQKPLHSLFLNELRQEKVDLILFGGDVLSPYTDMKYFAEFFTELASIAPIYAVYGNWEESETAVVDRIFKQAGVQVLHTRSTVVEIHGKKIGITGAPSHHYFSWTRFLPEEEFDLKILMVHAPNMLEGSADILKKYDLVLAGHTHGGQFYFPWITEWVLKSTRGFSGRYFRGMYKLDETKIYVTRGLGGWFPGRFASLPELVIIEL</sequence>
<evidence type="ECO:0000313" key="2">
    <source>
        <dbReference type="EMBL" id="SSC11514.1"/>
    </source>
</evidence>
<dbReference type="InterPro" id="IPR051158">
    <property type="entry name" value="Metallophosphoesterase_sf"/>
</dbReference>
<dbReference type="Proteomes" id="UP000250796">
    <property type="component" value="Chromosome MESINF"/>
</dbReference>
<dbReference type="PANTHER" id="PTHR31302">
    <property type="entry name" value="TRANSMEMBRANE PROTEIN WITH METALLOPHOSPHOESTERASE DOMAIN-RELATED"/>
    <property type="match status" value="1"/>
</dbReference>
<evidence type="ECO:0000259" key="1">
    <source>
        <dbReference type="Pfam" id="PF00149"/>
    </source>
</evidence>
<proteinExistence type="predicted"/>
<dbReference type="AlphaFoldDB" id="A0A7Z7LCS1"/>
<protein>
    <submittedName>
        <fullName evidence="2">Metallophosphoesterase</fullName>
    </submittedName>
</protein>
<name>A0A7Z7LCS1_9BACT</name>
<organism evidence="2 3">
    <name type="scientific">Mesotoga infera</name>
    <dbReference type="NCBI Taxonomy" id="1236046"/>
    <lineage>
        <taxon>Bacteria</taxon>
        <taxon>Thermotogati</taxon>
        <taxon>Thermotogota</taxon>
        <taxon>Thermotogae</taxon>
        <taxon>Kosmotogales</taxon>
        <taxon>Kosmotogaceae</taxon>
        <taxon>Mesotoga</taxon>
    </lineage>
</organism>
<dbReference type="EMBL" id="LS974202">
    <property type="protein sequence ID" value="SSC11514.1"/>
    <property type="molecule type" value="Genomic_DNA"/>
</dbReference>
<dbReference type="RefSeq" id="WP_231936790.1">
    <property type="nucleotide sequence ID" value="NZ_LS974202.1"/>
</dbReference>
<dbReference type="Gene3D" id="3.60.21.10">
    <property type="match status" value="1"/>
</dbReference>
<dbReference type="PANTHER" id="PTHR31302:SF0">
    <property type="entry name" value="TRANSMEMBRANE PROTEIN WITH METALLOPHOSPHOESTERASE DOMAIN"/>
    <property type="match status" value="1"/>
</dbReference>
<dbReference type="SUPFAM" id="SSF56300">
    <property type="entry name" value="Metallo-dependent phosphatases"/>
    <property type="match status" value="1"/>
</dbReference>
<reference evidence="2 3" key="1">
    <citation type="submission" date="2017-01" db="EMBL/GenBank/DDBJ databases">
        <authorList>
            <person name="Erauso G."/>
        </authorList>
    </citation>
    <scope>NUCLEOTIDE SEQUENCE [LARGE SCALE GENOMIC DNA]</scope>
    <source>
        <strain evidence="2">MESINF1</strain>
    </source>
</reference>
<accession>A0A7Z7LCS1</accession>
<dbReference type="KEGG" id="minf:MESINF_0065"/>
<dbReference type="InterPro" id="IPR004843">
    <property type="entry name" value="Calcineurin-like_PHP"/>
</dbReference>
<gene>
    <name evidence="2" type="ORF">MESINF_0065</name>
</gene>
<evidence type="ECO:0000313" key="3">
    <source>
        <dbReference type="Proteomes" id="UP000250796"/>
    </source>
</evidence>
<feature type="domain" description="Calcineurin-like phosphoesterase" evidence="1">
    <location>
        <begin position="38"/>
        <end position="195"/>
    </location>
</feature>
<dbReference type="GO" id="GO:0016787">
    <property type="term" value="F:hydrolase activity"/>
    <property type="evidence" value="ECO:0007669"/>
    <property type="project" value="InterPro"/>
</dbReference>
<dbReference type="InterPro" id="IPR029052">
    <property type="entry name" value="Metallo-depent_PP-like"/>
</dbReference>
<dbReference type="Pfam" id="PF00149">
    <property type="entry name" value="Metallophos"/>
    <property type="match status" value="1"/>
</dbReference>